<dbReference type="Proteomes" id="UP001595872">
    <property type="component" value="Unassembled WGS sequence"/>
</dbReference>
<protein>
    <recommendedName>
        <fullName evidence="4">Nitrate ABC transporter substrate-binding protein</fullName>
    </recommendedName>
</protein>
<evidence type="ECO:0000313" key="3">
    <source>
        <dbReference type="Proteomes" id="UP001595872"/>
    </source>
</evidence>
<gene>
    <name evidence="2" type="ORF">ACFPCY_09910</name>
</gene>
<feature type="chain" id="PRO_5047460958" description="Nitrate ABC transporter substrate-binding protein" evidence="1">
    <location>
        <begin position="34"/>
        <end position="400"/>
    </location>
</feature>
<reference evidence="3" key="1">
    <citation type="journal article" date="2019" name="Int. J. Syst. Evol. Microbiol.">
        <title>The Global Catalogue of Microorganisms (GCM) 10K type strain sequencing project: providing services to taxonomists for standard genome sequencing and annotation.</title>
        <authorList>
            <consortium name="The Broad Institute Genomics Platform"/>
            <consortium name="The Broad Institute Genome Sequencing Center for Infectious Disease"/>
            <person name="Wu L."/>
            <person name="Ma J."/>
        </authorList>
    </citation>
    <scope>NUCLEOTIDE SEQUENCE [LARGE SCALE GENOMIC DNA]</scope>
    <source>
        <strain evidence="3">KLKA75</strain>
    </source>
</reference>
<evidence type="ECO:0000313" key="2">
    <source>
        <dbReference type="EMBL" id="MFC4907634.1"/>
    </source>
</evidence>
<keyword evidence="1" id="KW-0732">Signal</keyword>
<evidence type="ECO:0000256" key="1">
    <source>
        <dbReference type="SAM" id="SignalP"/>
    </source>
</evidence>
<accession>A0ABV9TVF7</accession>
<name>A0ABV9TVF7_9ACTN</name>
<comment type="caution">
    <text evidence="2">The sequence shown here is derived from an EMBL/GenBank/DDBJ whole genome shotgun (WGS) entry which is preliminary data.</text>
</comment>
<keyword evidence="3" id="KW-1185">Reference proteome</keyword>
<dbReference type="EMBL" id="JBHSIT010000002">
    <property type="protein sequence ID" value="MFC4907634.1"/>
    <property type="molecule type" value="Genomic_DNA"/>
</dbReference>
<dbReference type="RefSeq" id="WP_378253540.1">
    <property type="nucleotide sequence ID" value="NZ_JBHSIT010000002.1"/>
</dbReference>
<dbReference type="PROSITE" id="PS51257">
    <property type="entry name" value="PROKAR_LIPOPROTEIN"/>
    <property type="match status" value="1"/>
</dbReference>
<evidence type="ECO:0008006" key="4">
    <source>
        <dbReference type="Google" id="ProtNLM"/>
    </source>
</evidence>
<feature type="signal peptide" evidence="1">
    <location>
        <begin position="1"/>
        <end position="33"/>
    </location>
</feature>
<sequence>MRTERPTRRTRRRRPLTGPVAAGLAAVLLAALAACSDGTDGGRAVKSLPSATGRDDLRGVCPSTITLQMNWYPQAEHGGLYHLLGSSPKVDANRKTLTAPLTVDGHDAGVRFQIRSGGPVTGFQPVSTLMASDPSLTLGVVATDEQVAQAGTQRLRAVFAPMDVNPQIIMWSPQAHPEWKTIADIGRSGATVLYANGVPFMDYLTSTGQLKKSQLDGSYDGSPARFAASGGKIAQQGYVTNEPYSYEHEVTAWRRPVAFQLINDTGYAVYPEAVAIRPGDQTRLAPCLKRLVPIFQRATAEYMHDPAATNKVIVDAVRRFNTTAAYTAEHAKFAHDQLVKYGIVRDGANGVLGSFDPSRVAKVIGLLRPIQARAGKPVPAGLNANDLVTNEFLDPSIHLS</sequence>
<proteinExistence type="predicted"/>
<organism evidence="2 3">
    <name type="scientific">Actinomadura gamaensis</name>
    <dbReference type="NCBI Taxonomy" id="1763541"/>
    <lineage>
        <taxon>Bacteria</taxon>
        <taxon>Bacillati</taxon>
        <taxon>Actinomycetota</taxon>
        <taxon>Actinomycetes</taxon>
        <taxon>Streptosporangiales</taxon>
        <taxon>Thermomonosporaceae</taxon>
        <taxon>Actinomadura</taxon>
    </lineage>
</organism>